<name>A0A443NDN0_9MAGN</name>
<evidence type="ECO:0000256" key="1">
    <source>
        <dbReference type="SAM" id="Phobius"/>
    </source>
</evidence>
<evidence type="ECO:0000313" key="3">
    <source>
        <dbReference type="Proteomes" id="UP000283530"/>
    </source>
</evidence>
<feature type="transmembrane region" description="Helical" evidence="1">
    <location>
        <begin position="90"/>
        <end position="114"/>
    </location>
</feature>
<feature type="transmembrane region" description="Helical" evidence="1">
    <location>
        <begin position="126"/>
        <end position="149"/>
    </location>
</feature>
<protein>
    <submittedName>
        <fullName evidence="2">Bidirectional sugar transporter SWEET2a-like protein</fullName>
    </submittedName>
</protein>
<organism evidence="2 3">
    <name type="scientific">Cinnamomum micranthum f. kanehirae</name>
    <dbReference type="NCBI Taxonomy" id="337451"/>
    <lineage>
        <taxon>Eukaryota</taxon>
        <taxon>Viridiplantae</taxon>
        <taxon>Streptophyta</taxon>
        <taxon>Embryophyta</taxon>
        <taxon>Tracheophyta</taxon>
        <taxon>Spermatophyta</taxon>
        <taxon>Magnoliopsida</taxon>
        <taxon>Magnoliidae</taxon>
        <taxon>Laurales</taxon>
        <taxon>Lauraceae</taxon>
        <taxon>Cinnamomum</taxon>
    </lineage>
</organism>
<keyword evidence="1" id="KW-0812">Transmembrane</keyword>
<dbReference type="EMBL" id="QPKB01000002">
    <property type="protein sequence ID" value="RWR76633.1"/>
    <property type="molecule type" value="Genomic_DNA"/>
</dbReference>
<keyword evidence="2" id="KW-0762">Sugar transport</keyword>
<comment type="caution">
    <text evidence="2">The sequence shown here is derived from an EMBL/GenBank/DDBJ whole genome shotgun (WGS) entry which is preliminary data.</text>
</comment>
<dbReference type="Proteomes" id="UP000283530">
    <property type="component" value="Unassembled WGS sequence"/>
</dbReference>
<keyword evidence="1" id="KW-0472">Membrane</keyword>
<sequence>MGALTFISEPINSMTCEWGHMKEYLDEPASQSIRGQMSILGLLLWDQIAATQRFFKFSILVYFTSNEKMEPALSILRIPEYGLPMISPNIILVATLNCTGASFQLIYKIIFIIYVKKVKKGRLSPLNLPVTFSSNSLGFLFAWFCYSFSPNIVGRSQMRLELFGNRRNCIICLLLQQRINRSLHCFLPLDIRTYSIEHEFIACTKFFKPINESYDRRVLIIGGKPRMLISAVMPV</sequence>
<evidence type="ECO:0000313" key="2">
    <source>
        <dbReference type="EMBL" id="RWR76633.1"/>
    </source>
</evidence>
<keyword evidence="3" id="KW-1185">Reference proteome</keyword>
<keyword evidence="2" id="KW-0813">Transport</keyword>
<reference evidence="2 3" key="1">
    <citation type="journal article" date="2019" name="Nat. Plants">
        <title>Stout camphor tree genome fills gaps in understanding of flowering plant genome evolution.</title>
        <authorList>
            <person name="Chaw S.M."/>
            <person name="Liu Y.C."/>
            <person name="Wu Y.W."/>
            <person name="Wang H.Y."/>
            <person name="Lin C.I."/>
            <person name="Wu C.S."/>
            <person name="Ke H.M."/>
            <person name="Chang L.Y."/>
            <person name="Hsu C.Y."/>
            <person name="Yang H.T."/>
            <person name="Sudianto E."/>
            <person name="Hsu M.H."/>
            <person name="Wu K.P."/>
            <person name="Wang L.N."/>
            <person name="Leebens-Mack J.H."/>
            <person name="Tsai I.J."/>
        </authorList>
    </citation>
    <scope>NUCLEOTIDE SEQUENCE [LARGE SCALE GENOMIC DNA]</scope>
    <source>
        <strain evidence="3">cv. Chaw 1501</strain>
        <tissue evidence="2">Young leaves</tissue>
    </source>
</reference>
<dbReference type="AlphaFoldDB" id="A0A443NDN0"/>
<accession>A0A443NDN0</accession>
<gene>
    <name evidence="2" type="ORF">CKAN_00508500</name>
</gene>
<proteinExistence type="predicted"/>
<keyword evidence="1" id="KW-1133">Transmembrane helix</keyword>